<dbReference type="AlphaFoldDB" id="A0AA48KR84"/>
<accession>A0AA48KR84</accession>
<proteinExistence type="predicted"/>
<gene>
    <name evidence="1" type="ORF">MACH26_13730</name>
</gene>
<dbReference type="RefSeq" id="WP_338291851.1">
    <property type="nucleotide sequence ID" value="NZ_AP027272.1"/>
</dbReference>
<dbReference type="Proteomes" id="UP001333710">
    <property type="component" value="Chromosome"/>
</dbReference>
<dbReference type="EMBL" id="AP027272">
    <property type="protein sequence ID" value="BDX05852.1"/>
    <property type="molecule type" value="Genomic_DNA"/>
</dbReference>
<dbReference type="PANTHER" id="PTHR33361">
    <property type="entry name" value="GLR0591 PROTEIN"/>
    <property type="match status" value="1"/>
</dbReference>
<dbReference type="PANTHER" id="PTHR33361:SF2">
    <property type="entry name" value="DUF885 DOMAIN-CONTAINING PROTEIN"/>
    <property type="match status" value="1"/>
</dbReference>
<evidence type="ECO:0008006" key="3">
    <source>
        <dbReference type="Google" id="ProtNLM"/>
    </source>
</evidence>
<sequence>MNTTPYKQGNVSVHQKHRLLGICLAAIWLLLGCSTQAESNSDIVLKKLERAISETPFLQPRLDFSAWLKDNQSHFNLHATTIMEWHKSLSELQPEDGCEQLRQDNLKTHLNLLHNRVKLMNALPEDTNYSGRMSDLPNGKQWYVHWLNSWLLLDTERSSITSQIEQLKFIAHEELSRAHPQYLALQDRVAKKPPSGFSRSQHDSIVHAFKKTEQQIVNHLEQVFGTLPAIPPVRIKPSNLPKSFPAPGIYNNDNQTFYYHFTDQNFPAESVDWLYLHEALPGHHLQSYVSRQQSFCPVSTFFPLPLVTAEGWAAYVETLGEQLGVFEQASSLHYALEWRVLRALRVLIDIGIHFEGWTDEQALAQWRHYLPDRMSIGRRELARIKRWPVQVITYVYGKHHIETLIQQLLSEYGAEHHATIRNTILRLTNQPLVSLQTASYFLTRTISK</sequence>
<name>A0AA48KR84_9ALTE</name>
<dbReference type="InterPro" id="IPR010281">
    <property type="entry name" value="DUF885"/>
</dbReference>
<dbReference type="Pfam" id="PF05960">
    <property type="entry name" value="DUF885"/>
    <property type="match status" value="1"/>
</dbReference>
<organism evidence="1 2">
    <name type="scientific">Planctobacterium marinum</name>
    <dbReference type="NCBI Taxonomy" id="1631968"/>
    <lineage>
        <taxon>Bacteria</taxon>
        <taxon>Pseudomonadati</taxon>
        <taxon>Pseudomonadota</taxon>
        <taxon>Gammaproteobacteria</taxon>
        <taxon>Alteromonadales</taxon>
        <taxon>Alteromonadaceae</taxon>
        <taxon>Planctobacterium</taxon>
    </lineage>
</organism>
<evidence type="ECO:0000313" key="2">
    <source>
        <dbReference type="Proteomes" id="UP001333710"/>
    </source>
</evidence>
<protein>
    <recommendedName>
        <fullName evidence="3">DUF885 domain-containing protein</fullName>
    </recommendedName>
</protein>
<evidence type="ECO:0000313" key="1">
    <source>
        <dbReference type="EMBL" id="BDX05852.1"/>
    </source>
</evidence>
<reference evidence="1" key="1">
    <citation type="submission" date="2023-01" db="EMBL/GenBank/DDBJ databases">
        <title>Complete genome sequence of Planctobacterium marinum strain Dej080120_11.</title>
        <authorList>
            <person name="Ueki S."/>
            <person name="Maruyama F."/>
        </authorList>
    </citation>
    <scope>NUCLEOTIDE SEQUENCE</scope>
    <source>
        <strain evidence="1">Dej080120_11</strain>
    </source>
</reference>
<dbReference type="PROSITE" id="PS51257">
    <property type="entry name" value="PROKAR_LIPOPROTEIN"/>
    <property type="match status" value="1"/>
</dbReference>
<keyword evidence="2" id="KW-1185">Reference proteome</keyword>
<dbReference type="KEGG" id="pmaw:MACH26_13730"/>